<reference evidence="2 3" key="1">
    <citation type="submission" date="2014-02" db="EMBL/GenBank/DDBJ databases">
        <title>The small core and large imbalanced accessory genome model reveals a collaborative survival strategy of Sorangium cellulosum strains in nature.</title>
        <authorList>
            <person name="Han K."/>
            <person name="Peng R."/>
            <person name="Blom J."/>
            <person name="Li Y.-Z."/>
        </authorList>
    </citation>
    <scope>NUCLEOTIDE SEQUENCE [LARGE SCALE GENOMIC DNA]</scope>
    <source>
        <strain evidence="2 3">So0008-312</strain>
    </source>
</reference>
<dbReference type="SUPFAM" id="SSF56731">
    <property type="entry name" value="DNA primase core"/>
    <property type="match status" value="1"/>
</dbReference>
<name>A0A150Q9K0_SORCE</name>
<dbReference type="Gene3D" id="3.90.580.10">
    <property type="entry name" value="Zinc finger, CHC2-type domain"/>
    <property type="match status" value="1"/>
</dbReference>
<accession>A0A150Q9K0</accession>
<evidence type="ECO:0008006" key="4">
    <source>
        <dbReference type="Google" id="ProtNLM"/>
    </source>
</evidence>
<dbReference type="Proteomes" id="UP000075260">
    <property type="component" value="Unassembled WGS sequence"/>
</dbReference>
<dbReference type="RefSeq" id="WP_061611661.1">
    <property type="nucleotide sequence ID" value="NZ_JEMA01000907.1"/>
</dbReference>
<dbReference type="GO" id="GO:0003677">
    <property type="term" value="F:DNA binding"/>
    <property type="evidence" value="ECO:0007669"/>
    <property type="project" value="InterPro"/>
</dbReference>
<evidence type="ECO:0000313" key="3">
    <source>
        <dbReference type="Proteomes" id="UP000075260"/>
    </source>
</evidence>
<sequence>MIDRRDIETIKAHLADPRDVAGRIGLTRGKTAPQGGRGISVLCPAHGERNNPSLSLTRGPDGTLRARCHACDLAGDVFDLVAAVEGLDRDRDFQEVARRAAALAGIHLADAPPEQRAVLPPPREPEPPPPPRYPPTGELAALLAACLPCRADAEVVAWLDRRKLDPDLVDLYGLALALRPEARLPAWARRQGVPWNADGYRLIVPMRDAAGRVASVRARAVVPKREGEPKALPASGFNAIGLVMADHGASLMLASGRWTPGAERRVVIAEGEPDWLTAATHWNGDDRFALAVLGIGGKGQWTREIADRIPDGSTVAIWTDQDDAGDAYAVHIATTLRGRCEVLESYPDARAERRRTYRERQQEKSEAERAAREAQRMAKGAA</sequence>
<gene>
    <name evidence="2" type="ORF">BE15_04610</name>
</gene>
<dbReference type="SUPFAM" id="SSF57783">
    <property type="entry name" value="Zinc beta-ribbon"/>
    <property type="match status" value="1"/>
</dbReference>
<comment type="caution">
    <text evidence="2">The sequence shown here is derived from an EMBL/GenBank/DDBJ whole genome shotgun (WGS) entry which is preliminary data.</text>
</comment>
<feature type="region of interest" description="Disordered" evidence="1">
    <location>
        <begin position="351"/>
        <end position="382"/>
    </location>
</feature>
<proteinExistence type="predicted"/>
<feature type="compositionally biased region" description="Pro residues" evidence="1">
    <location>
        <begin position="119"/>
        <end position="133"/>
    </location>
</feature>
<dbReference type="GO" id="GO:0006260">
    <property type="term" value="P:DNA replication"/>
    <property type="evidence" value="ECO:0007669"/>
    <property type="project" value="InterPro"/>
</dbReference>
<dbReference type="GO" id="GO:0008270">
    <property type="term" value="F:zinc ion binding"/>
    <property type="evidence" value="ECO:0007669"/>
    <property type="project" value="InterPro"/>
</dbReference>
<evidence type="ECO:0000256" key="1">
    <source>
        <dbReference type="SAM" id="MobiDB-lite"/>
    </source>
</evidence>
<dbReference type="Gene3D" id="3.40.1360.10">
    <property type="match status" value="1"/>
</dbReference>
<organism evidence="2 3">
    <name type="scientific">Sorangium cellulosum</name>
    <name type="common">Polyangium cellulosum</name>
    <dbReference type="NCBI Taxonomy" id="56"/>
    <lineage>
        <taxon>Bacteria</taxon>
        <taxon>Pseudomonadati</taxon>
        <taxon>Myxococcota</taxon>
        <taxon>Polyangia</taxon>
        <taxon>Polyangiales</taxon>
        <taxon>Polyangiaceae</taxon>
        <taxon>Sorangium</taxon>
    </lineage>
</organism>
<dbReference type="CDD" id="cd00188">
    <property type="entry name" value="TOPRIM"/>
    <property type="match status" value="1"/>
</dbReference>
<feature type="region of interest" description="Disordered" evidence="1">
    <location>
        <begin position="111"/>
        <end position="133"/>
    </location>
</feature>
<feature type="compositionally biased region" description="Basic and acidic residues" evidence="1">
    <location>
        <begin position="358"/>
        <end position="376"/>
    </location>
</feature>
<evidence type="ECO:0000313" key="2">
    <source>
        <dbReference type="EMBL" id="KYF64552.1"/>
    </source>
</evidence>
<dbReference type="InterPro" id="IPR036977">
    <property type="entry name" value="DNA_primase_Znf_CHC2"/>
</dbReference>
<protein>
    <recommendedName>
        <fullName evidence="4">Zinc finger CHC2-type domain-containing protein</fullName>
    </recommendedName>
</protein>
<dbReference type="EMBL" id="JEMA01000907">
    <property type="protein sequence ID" value="KYF64552.1"/>
    <property type="molecule type" value="Genomic_DNA"/>
</dbReference>
<dbReference type="AlphaFoldDB" id="A0A150Q9K0"/>
<dbReference type="OrthoDB" id="784829at2"/>